<keyword evidence="3" id="KW-1185">Reference proteome</keyword>
<feature type="transmembrane region" description="Helical" evidence="1">
    <location>
        <begin position="76"/>
        <end position="99"/>
    </location>
</feature>
<evidence type="ECO:0000256" key="1">
    <source>
        <dbReference type="SAM" id="Phobius"/>
    </source>
</evidence>
<accession>A0ABM7V447</accession>
<reference evidence="2 3" key="2">
    <citation type="journal article" date="2022" name="Microorganisms">
        <title>Complete Genome Sequences of Two Flavobacterium ammonificans Strains and a Flavobacterium ammoniigenes Strain of Ammonifying Bacterioplankton Isolated from Surface River Water.</title>
        <authorList>
            <person name="Suda W."/>
            <person name="Ogata Y."/>
            <person name="Shindo C."/>
            <person name="Watanabe K."/>
        </authorList>
    </citation>
    <scope>NUCLEOTIDE SEQUENCE [LARGE SCALE GENOMIC DNA]</scope>
    <source>
        <strain evidence="2 3">GENT5</strain>
    </source>
</reference>
<reference evidence="2 3" key="1">
    <citation type="journal article" date="2022" name="Int. J. Syst. Evol. Microbiol.">
        <title>Flavobacterium ammonificans sp. nov. and Flavobacterium ammoniigenes sp. nov., ammonifying bacteria isolated from surface river water.</title>
        <authorList>
            <person name="Watanabe K."/>
            <person name="Kitamura T."/>
            <person name="Ogata Y."/>
            <person name="Shindo C."/>
            <person name="Suda W."/>
        </authorList>
    </citation>
    <scope>NUCLEOTIDE SEQUENCE [LARGE SCALE GENOMIC DNA]</scope>
    <source>
        <strain evidence="2 3">GENT5</strain>
    </source>
</reference>
<name>A0ABM7V447_9FLAO</name>
<sequence>MQFTGTWVITSLMLFASFGLLLWDVDKYQFIFTTTGFLKNNHEVKLPEASRIWQISGLILFILSVAYTLIDRIITQGHLVLFFVIFIAILITVITTLFMEFKYKKANTRN</sequence>
<feature type="transmembrane region" description="Helical" evidence="1">
    <location>
        <begin position="6"/>
        <end position="23"/>
    </location>
</feature>
<dbReference type="EMBL" id="AP025184">
    <property type="protein sequence ID" value="BDB54307.1"/>
    <property type="molecule type" value="Genomic_DNA"/>
</dbReference>
<evidence type="ECO:0008006" key="4">
    <source>
        <dbReference type="Google" id="ProtNLM"/>
    </source>
</evidence>
<protein>
    <recommendedName>
        <fullName evidence="4">DUF3784 domain-containing protein</fullName>
    </recommendedName>
</protein>
<proteinExistence type="predicted"/>
<gene>
    <name evidence="2" type="ORF">GENT5_06120</name>
</gene>
<keyword evidence="1" id="KW-0472">Membrane</keyword>
<evidence type="ECO:0000313" key="2">
    <source>
        <dbReference type="EMBL" id="BDB54307.1"/>
    </source>
</evidence>
<keyword evidence="1" id="KW-0812">Transmembrane</keyword>
<organism evidence="2 3">
    <name type="scientific">Flavobacterium ammoniigenes</name>
    <dbReference type="NCBI Taxonomy" id="1751095"/>
    <lineage>
        <taxon>Bacteria</taxon>
        <taxon>Pseudomonadati</taxon>
        <taxon>Bacteroidota</taxon>
        <taxon>Flavobacteriia</taxon>
        <taxon>Flavobacteriales</taxon>
        <taxon>Flavobacteriaceae</taxon>
        <taxon>Flavobacterium</taxon>
    </lineage>
</organism>
<dbReference type="Proteomes" id="UP001319867">
    <property type="component" value="Chromosome"/>
</dbReference>
<keyword evidence="1" id="KW-1133">Transmembrane helix</keyword>
<feature type="transmembrane region" description="Helical" evidence="1">
    <location>
        <begin position="52"/>
        <end position="70"/>
    </location>
</feature>
<evidence type="ECO:0000313" key="3">
    <source>
        <dbReference type="Proteomes" id="UP001319867"/>
    </source>
</evidence>